<name>A0A9D9EHD9_9BACT</name>
<dbReference type="PANTHER" id="PTHR35024:SF4">
    <property type="entry name" value="POLYMER-FORMING CYTOSKELETAL PROTEIN"/>
    <property type="match status" value="1"/>
</dbReference>
<feature type="region of interest" description="Disordered" evidence="2">
    <location>
        <begin position="109"/>
        <end position="131"/>
    </location>
</feature>
<reference evidence="3" key="1">
    <citation type="submission" date="2020-10" db="EMBL/GenBank/DDBJ databases">
        <authorList>
            <person name="Gilroy R."/>
        </authorList>
    </citation>
    <scope>NUCLEOTIDE SEQUENCE</scope>
    <source>
        <strain evidence="3">D3-1215</strain>
    </source>
</reference>
<gene>
    <name evidence="3" type="ORF">IAC32_04070</name>
</gene>
<feature type="compositionally biased region" description="Basic and acidic residues" evidence="2">
    <location>
        <begin position="120"/>
        <end position="131"/>
    </location>
</feature>
<sequence length="131" mass="14020">MAKYASTDQNSHNIIANGTTIKGDIITNSDIRIDGKVEGTLKSSGHVIIGDDGFFSGTLTSKDIDVWGKMEGTLNATDTLNLRHSGKIKGDIIIGTLIIEQGAEFNGTCRMGAENPAQKQEGKQPSKNEKK</sequence>
<protein>
    <submittedName>
        <fullName evidence="3">Polymer-forming cytoskeletal protein</fullName>
    </submittedName>
</protein>
<evidence type="ECO:0000313" key="4">
    <source>
        <dbReference type="Proteomes" id="UP000823637"/>
    </source>
</evidence>
<evidence type="ECO:0000256" key="2">
    <source>
        <dbReference type="SAM" id="MobiDB-lite"/>
    </source>
</evidence>
<accession>A0A9D9EHD9</accession>
<dbReference type="Pfam" id="PF04519">
    <property type="entry name" value="Bactofilin"/>
    <property type="match status" value="1"/>
</dbReference>
<proteinExistence type="inferred from homology"/>
<reference evidence="3" key="2">
    <citation type="journal article" date="2021" name="PeerJ">
        <title>Extensive microbial diversity within the chicken gut microbiome revealed by metagenomics and culture.</title>
        <authorList>
            <person name="Gilroy R."/>
            <person name="Ravi A."/>
            <person name="Getino M."/>
            <person name="Pursley I."/>
            <person name="Horton D.L."/>
            <person name="Alikhan N.F."/>
            <person name="Baker D."/>
            <person name="Gharbi K."/>
            <person name="Hall N."/>
            <person name="Watson M."/>
            <person name="Adriaenssens E.M."/>
            <person name="Foster-Nyarko E."/>
            <person name="Jarju S."/>
            <person name="Secka A."/>
            <person name="Antonio M."/>
            <person name="Oren A."/>
            <person name="Chaudhuri R.R."/>
            <person name="La Ragione R."/>
            <person name="Hildebrand F."/>
            <person name="Pallen M.J."/>
        </authorList>
    </citation>
    <scope>NUCLEOTIDE SEQUENCE</scope>
    <source>
        <strain evidence="3">D3-1215</strain>
    </source>
</reference>
<dbReference type="Proteomes" id="UP000823637">
    <property type="component" value="Unassembled WGS sequence"/>
</dbReference>
<organism evidence="3 4">
    <name type="scientific">Candidatus Enterocola intestinipullorum</name>
    <dbReference type="NCBI Taxonomy" id="2840783"/>
    <lineage>
        <taxon>Bacteria</taxon>
        <taxon>Pseudomonadati</taxon>
        <taxon>Bacteroidota</taxon>
        <taxon>Bacteroidia</taxon>
        <taxon>Bacteroidales</taxon>
        <taxon>Candidatus Enterocola</taxon>
    </lineage>
</organism>
<dbReference type="PANTHER" id="PTHR35024">
    <property type="entry name" value="HYPOTHETICAL CYTOSOLIC PROTEIN"/>
    <property type="match status" value="1"/>
</dbReference>
<dbReference type="EMBL" id="JADIMR010000057">
    <property type="protein sequence ID" value="MBO8446905.1"/>
    <property type="molecule type" value="Genomic_DNA"/>
</dbReference>
<dbReference type="InterPro" id="IPR007607">
    <property type="entry name" value="BacA/B"/>
</dbReference>
<comment type="similarity">
    <text evidence="1">Belongs to the bactofilin family.</text>
</comment>
<comment type="caution">
    <text evidence="3">The sequence shown here is derived from an EMBL/GenBank/DDBJ whole genome shotgun (WGS) entry which is preliminary data.</text>
</comment>
<evidence type="ECO:0000256" key="1">
    <source>
        <dbReference type="ARBA" id="ARBA00044755"/>
    </source>
</evidence>
<evidence type="ECO:0000313" key="3">
    <source>
        <dbReference type="EMBL" id="MBO8446905.1"/>
    </source>
</evidence>
<dbReference type="AlphaFoldDB" id="A0A9D9EHD9"/>